<protein>
    <recommendedName>
        <fullName evidence="2">Putative 4-hydroxy-4-methyl-2-oxoglutarate aldolase</fullName>
    </recommendedName>
    <alternativeName>
        <fullName evidence="3">Regulator of ribonuclease activity homolog</fullName>
    </alternativeName>
    <alternativeName>
        <fullName evidence="4">RraA-like protein</fullName>
    </alternativeName>
</protein>
<evidence type="ECO:0000256" key="3">
    <source>
        <dbReference type="ARBA" id="ARBA00029596"/>
    </source>
</evidence>
<evidence type="ECO:0000256" key="2">
    <source>
        <dbReference type="ARBA" id="ARBA00016549"/>
    </source>
</evidence>
<dbReference type="InterPro" id="IPR005493">
    <property type="entry name" value="RraA/RraA-like"/>
</dbReference>
<dbReference type="InterPro" id="IPR036704">
    <property type="entry name" value="RraA/RraA-like_sf"/>
</dbReference>
<dbReference type="Gene3D" id="3.50.30.40">
    <property type="entry name" value="Ribonuclease E inhibitor RraA/RraA-like"/>
    <property type="match status" value="1"/>
</dbReference>
<dbReference type="CDD" id="cd16841">
    <property type="entry name" value="RraA_family"/>
    <property type="match status" value="1"/>
</dbReference>
<dbReference type="GO" id="GO:0046872">
    <property type="term" value="F:metal ion binding"/>
    <property type="evidence" value="ECO:0007669"/>
    <property type="project" value="UniProtKB-KW"/>
</dbReference>
<keyword evidence="5" id="KW-0460">Magnesium</keyword>
<comment type="cofactor">
    <cofactor evidence="1">
        <name>a divalent metal cation</name>
        <dbReference type="ChEBI" id="CHEBI:60240"/>
    </cofactor>
</comment>
<organism evidence="6 7">
    <name type="scientific">Ramlibacter aurantiacus</name>
    <dbReference type="NCBI Taxonomy" id="2801330"/>
    <lineage>
        <taxon>Bacteria</taxon>
        <taxon>Pseudomonadati</taxon>
        <taxon>Pseudomonadota</taxon>
        <taxon>Betaproteobacteria</taxon>
        <taxon>Burkholderiales</taxon>
        <taxon>Comamonadaceae</taxon>
        <taxon>Ramlibacter</taxon>
    </lineage>
</organism>
<evidence type="ECO:0000256" key="4">
    <source>
        <dbReference type="ARBA" id="ARBA00030169"/>
    </source>
</evidence>
<evidence type="ECO:0000256" key="5">
    <source>
        <dbReference type="PIRSR" id="PIRSR605493-1"/>
    </source>
</evidence>
<dbReference type="PANTHER" id="PTHR33254:SF4">
    <property type="entry name" value="4-HYDROXY-4-METHYL-2-OXOGLUTARATE ALDOLASE 3-RELATED"/>
    <property type="match status" value="1"/>
</dbReference>
<reference evidence="6" key="1">
    <citation type="submission" date="2021-01" db="EMBL/GenBank/DDBJ databases">
        <title>Ramlibacter sp. strain AW1 16S ribosomal RNA gene Genome sequencing and assembly.</title>
        <authorList>
            <person name="Kang M."/>
        </authorList>
    </citation>
    <scope>NUCLEOTIDE SEQUENCE</scope>
    <source>
        <strain evidence="6">AW1</strain>
    </source>
</reference>
<gene>
    <name evidence="6" type="ORF">JI739_04990</name>
</gene>
<dbReference type="AlphaFoldDB" id="A0A936ZRG9"/>
<comment type="caution">
    <text evidence="6">The sequence shown here is derived from an EMBL/GenBank/DDBJ whole genome shotgun (WGS) entry which is preliminary data.</text>
</comment>
<dbReference type="NCBIfam" id="NF006731">
    <property type="entry name" value="PRK09262.1"/>
    <property type="match status" value="1"/>
</dbReference>
<accession>A0A936ZRG9</accession>
<keyword evidence="7" id="KW-1185">Reference proteome</keyword>
<dbReference type="Pfam" id="PF03737">
    <property type="entry name" value="RraA-like"/>
    <property type="match status" value="1"/>
</dbReference>
<sequence length="220" mass="22996">MKRHDPALTTRLGVPRLGAALIEQATRLPTATLHEAGGKIGALPSAIKPLDASMRFAGTALTVHSPPGDNLWLHRALERVQPGDVMVVSCSGAYEHGYWGEIMGTMARVRGLAALVIDGCVRDGALLTQLGVPVFARGLCIRGTGKDFGAIGWIDHPVAIGDVVVDAGDLVVGDADGVVAIPAAQAAPVLEAGRAREEQEAAILRRLEAGEATMNVYGWN</sequence>
<proteinExistence type="predicted"/>
<evidence type="ECO:0000313" key="7">
    <source>
        <dbReference type="Proteomes" id="UP000613011"/>
    </source>
</evidence>
<feature type="binding site" evidence="5">
    <location>
        <begin position="100"/>
        <end position="103"/>
    </location>
    <ligand>
        <name>substrate</name>
    </ligand>
</feature>
<dbReference type="SUPFAM" id="SSF89562">
    <property type="entry name" value="RraA-like"/>
    <property type="match status" value="1"/>
</dbReference>
<dbReference type="EMBL" id="JAEQNA010000001">
    <property type="protein sequence ID" value="MBL0419700.1"/>
    <property type="molecule type" value="Genomic_DNA"/>
</dbReference>
<name>A0A936ZRG9_9BURK</name>
<evidence type="ECO:0000256" key="1">
    <source>
        <dbReference type="ARBA" id="ARBA00001968"/>
    </source>
</evidence>
<feature type="binding site" evidence="5">
    <location>
        <position position="123"/>
    </location>
    <ligand>
        <name>substrate</name>
    </ligand>
</feature>
<feature type="binding site" evidence="5">
    <location>
        <position position="122"/>
    </location>
    <ligand>
        <name>substrate</name>
    </ligand>
</feature>
<comment type="cofactor">
    <cofactor evidence="5">
        <name>Mg(2+)</name>
        <dbReference type="ChEBI" id="CHEBI:18420"/>
    </cofactor>
</comment>
<dbReference type="Proteomes" id="UP000613011">
    <property type="component" value="Unassembled WGS sequence"/>
</dbReference>
<evidence type="ECO:0000313" key="6">
    <source>
        <dbReference type="EMBL" id="MBL0419700.1"/>
    </source>
</evidence>
<keyword evidence="5" id="KW-0479">Metal-binding</keyword>
<dbReference type="RefSeq" id="WP_201682709.1">
    <property type="nucleotide sequence ID" value="NZ_JAEQNA010000001.1"/>
</dbReference>
<dbReference type="PANTHER" id="PTHR33254">
    <property type="entry name" value="4-HYDROXY-4-METHYL-2-OXOGLUTARATE ALDOLASE 3-RELATED"/>
    <property type="match status" value="1"/>
</dbReference>